<reference evidence="3 4" key="1">
    <citation type="submission" date="2012-09" db="EMBL/GenBank/DDBJ databases">
        <title>Draft Genome Sequences of 6 Strains from Genus Thauera.</title>
        <authorList>
            <person name="Liu B."/>
            <person name="Shapleigh J.P."/>
            <person name="Frostegard A.H."/>
        </authorList>
    </citation>
    <scope>NUCLEOTIDE SEQUENCE [LARGE SCALE GENOMIC DNA]</scope>
    <source>
        <strain evidence="4">47Lol / DSM 12138</strain>
    </source>
</reference>
<evidence type="ECO:0000256" key="1">
    <source>
        <dbReference type="SAM" id="SignalP"/>
    </source>
</evidence>
<dbReference type="eggNOG" id="COG2755">
    <property type="taxonomic scope" value="Bacteria"/>
</dbReference>
<dbReference type="InterPro" id="IPR013830">
    <property type="entry name" value="SGNH_hydro"/>
</dbReference>
<dbReference type="EMBL" id="AMXE01000081">
    <property type="protein sequence ID" value="ENO85233.1"/>
    <property type="molecule type" value="Genomic_DNA"/>
</dbReference>
<dbReference type="Pfam" id="PF13472">
    <property type="entry name" value="Lipase_GDSL_2"/>
    <property type="match status" value="1"/>
</dbReference>
<dbReference type="PANTHER" id="PTHR30383">
    <property type="entry name" value="THIOESTERASE 1/PROTEASE 1/LYSOPHOSPHOLIPASE L1"/>
    <property type="match status" value="1"/>
</dbReference>
<name>N6YSQ9_THAL4</name>
<organism evidence="3 4">
    <name type="scientific">Thauera linaloolentis (strain DSM 12138 / JCM 21573 / CCUG 41526 / CIP 105981 / IAM 15112 / NBRC 102519 / 47Lol)</name>
    <dbReference type="NCBI Taxonomy" id="1123367"/>
    <lineage>
        <taxon>Bacteria</taxon>
        <taxon>Pseudomonadati</taxon>
        <taxon>Pseudomonadota</taxon>
        <taxon>Betaproteobacteria</taxon>
        <taxon>Rhodocyclales</taxon>
        <taxon>Zoogloeaceae</taxon>
        <taxon>Thauera</taxon>
    </lineage>
</organism>
<proteinExistence type="predicted"/>
<sequence>MNRRRFILALTMAALAAACGREPKLPALPDGARVLAFGDSVTYGTGAGEGEDWPALLAASAGWEVVNAGVPGDTALAGQHRLQALLDEFTPALVVVEIGGNDFLRRRSEGEVKEDLRRIVRMARASGAQVVLVGVPVLSLSGAVIGRLSDAPLYAALADEEGVPLVPDVFSEVLSQPDLRADRIHPNAQGYRRMAAGIHARLREIGLAR</sequence>
<dbReference type="InterPro" id="IPR051532">
    <property type="entry name" value="Ester_Hydrolysis_Enzymes"/>
</dbReference>
<dbReference type="OrthoDB" id="9786188at2"/>
<evidence type="ECO:0000259" key="2">
    <source>
        <dbReference type="Pfam" id="PF13472"/>
    </source>
</evidence>
<dbReference type="Proteomes" id="UP000013232">
    <property type="component" value="Unassembled WGS sequence"/>
</dbReference>
<gene>
    <name evidence="3" type="ORF">C666_15815</name>
</gene>
<protein>
    <submittedName>
        <fullName evidence="3">G-D-S-L family lipolytic protein</fullName>
    </submittedName>
</protein>
<accession>N6YSQ9</accession>
<dbReference type="STRING" id="1123367.GCA_000621305_01144"/>
<dbReference type="InterPro" id="IPR036514">
    <property type="entry name" value="SGNH_hydro_sf"/>
</dbReference>
<keyword evidence="1" id="KW-0732">Signal</keyword>
<feature type="domain" description="SGNH hydrolase-type esterase" evidence="2">
    <location>
        <begin position="36"/>
        <end position="193"/>
    </location>
</feature>
<dbReference type="GO" id="GO:0004622">
    <property type="term" value="F:phosphatidylcholine lysophospholipase activity"/>
    <property type="evidence" value="ECO:0007669"/>
    <property type="project" value="TreeGrafter"/>
</dbReference>
<comment type="caution">
    <text evidence="3">The sequence shown here is derived from an EMBL/GenBank/DDBJ whole genome shotgun (WGS) entry which is preliminary data.</text>
</comment>
<dbReference type="PROSITE" id="PS51257">
    <property type="entry name" value="PROKAR_LIPOPROTEIN"/>
    <property type="match status" value="1"/>
</dbReference>
<evidence type="ECO:0000313" key="3">
    <source>
        <dbReference type="EMBL" id="ENO85233.1"/>
    </source>
</evidence>
<feature type="signal peptide" evidence="1">
    <location>
        <begin position="1"/>
        <end position="16"/>
    </location>
</feature>
<keyword evidence="4" id="KW-1185">Reference proteome</keyword>
<dbReference type="AlphaFoldDB" id="N6YSQ9"/>
<dbReference type="RefSeq" id="WP_004343082.1">
    <property type="nucleotide sequence ID" value="NZ_AMXE01000081.1"/>
</dbReference>
<dbReference type="CDD" id="cd01822">
    <property type="entry name" value="Lysophospholipase_L1_like"/>
    <property type="match status" value="1"/>
</dbReference>
<dbReference type="SUPFAM" id="SSF52266">
    <property type="entry name" value="SGNH hydrolase"/>
    <property type="match status" value="1"/>
</dbReference>
<dbReference type="Gene3D" id="3.40.50.1110">
    <property type="entry name" value="SGNH hydrolase"/>
    <property type="match status" value="1"/>
</dbReference>
<dbReference type="PANTHER" id="PTHR30383:SF5">
    <property type="entry name" value="SGNH HYDROLASE-TYPE ESTERASE DOMAIN-CONTAINING PROTEIN"/>
    <property type="match status" value="1"/>
</dbReference>
<evidence type="ECO:0000313" key="4">
    <source>
        <dbReference type="Proteomes" id="UP000013232"/>
    </source>
</evidence>
<feature type="chain" id="PRO_5004128510" evidence="1">
    <location>
        <begin position="17"/>
        <end position="209"/>
    </location>
</feature>